<keyword evidence="2" id="KW-1133">Transmembrane helix</keyword>
<evidence type="ECO:0000256" key="2">
    <source>
        <dbReference type="SAM" id="Phobius"/>
    </source>
</evidence>
<keyword evidence="4" id="KW-1185">Reference proteome</keyword>
<proteinExistence type="inferred from homology"/>
<organism evidence="3 4">
    <name type="scientific">Duganella guangzhouensis</name>
    <dbReference type="NCBI Taxonomy" id="2666084"/>
    <lineage>
        <taxon>Bacteria</taxon>
        <taxon>Pseudomonadati</taxon>
        <taxon>Pseudomonadota</taxon>
        <taxon>Betaproteobacteria</taxon>
        <taxon>Burkholderiales</taxon>
        <taxon>Oxalobacteraceae</taxon>
        <taxon>Telluria group</taxon>
        <taxon>Duganella</taxon>
    </lineage>
</organism>
<name>A0A6I2KX88_9BURK</name>
<evidence type="ECO:0000313" key="3">
    <source>
        <dbReference type="EMBL" id="MRW88599.1"/>
    </source>
</evidence>
<dbReference type="GO" id="GO:0008643">
    <property type="term" value="P:carbohydrate transport"/>
    <property type="evidence" value="ECO:0007669"/>
    <property type="project" value="InterPro"/>
</dbReference>
<accession>A0A6I2KX88</accession>
<dbReference type="GO" id="GO:0015293">
    <property type="term" value="F:symporter activity"/>
    <property type="evidence" value="ECO:0007669"/>
    <property type="project" value="InterPro"/>
</dbReference>
<feature type="transmembrane region" description="Helical" evidence="2">
    <location>
        <begin position="256"/>
        <end position="278"/>
    </location>
</feature>
<comment type="similarity">
    <text evidence="1">Belongs to the sodium:galactoside symporter (TC 2.A.2) family.</text>
</comment>
<dbReference type="Pfam" id="PF13347">
    <property type="entry name" value="MFS_2"/>
    <property type="match status" value="1"/>
</dbReference>
<feature type="transmembrane region" description="Helical" evidence="2">
    <location>
        <begin position="39"/>
        <end position="60"/>
    </location>
</feature>
<gene>
    <name evidence="3" type="ORF">GJ699_01210</name>
</gene>
<feature type="transmembrane region" description="Helical" evidence="2">
    <location>
        <begin position="423"/>
        <end position="440"/>
    </location>
</feature>
<feature type="transmembrane region" description="Helical" evidence="2">
    <location>
        <begin position="290"/>
        <end position="308"/>
    </location>
</feature>
<dbReference type="Gene3D" id="1.20.1250.20">
    <property type="entry name" value="MFS general substrate transporter like domains"/>
    <property type="match status" value="1"/>
</dbReference>
<feature type="transmembrane region" description="Helical" evidence="2">
    <location>
        <begin position="152"/>
        <end position="171"/>
    </location>
</feature>
<dbReference type="EMBL" id="WKJK01000001">
    <property type="protein sequence ID" value="MRW88599.1"/>
    <property type="molecule type" value="Genomic_DNA"/>
</dbReference>
<dbReference type="SUPFAM" id="SSF103473">
    <property type="entry name" value="MFS general substrate transporter"/>
    <property type="match status" value="1"/>
</dbReference>
<evidence type="ECO:0000313" key="4">
    <source>
        <dbReference type="Proteomes" id="UP000433309"/>
    </source>
</evidence>
<dbReference type="InterPro" id="IPR039672">
    <property type="entry name" value="MFS_2"/>
</dbReference>
<dbReference type="AlphaFoldDB" id="A0A6I2KX88"/>
<feature type="transmembrane region" description="Helical" evidence="2">
    <location>
        <begin position="314"/>
        <end position="333"/>
    </location>
</feature>
<feature type="transmembrane region" description="Helical" evidence="2">
    <location>
        <begin position="106"/>
        <end position="131"/>
    </location>
</feature>
<feature type="transmembrane region" description="Helical" evidence="2">
    <location>
        <begin position="12"/>
        <end position="33"/>
    </location>
</feature>
<keyword evidence="2" id="KW-0472">Membrane</keyword>
<reference evidence="3 4" key="1">
    <citation type="submission" date="2019-11" db="EMBL/GenBank/DDBJ databases">
        <title>Novel species isolated from a subtropical stream in China.</title>
        <authorList>
            <person name="Lu H."/>
        </authorList>
    </citation>
    <scope>NUCLEOTIDE SEQUENCE [LARGE SCALE GENOMIC DNA]</scope>
    <source>
        <strain evidence="3 4">FT80W</strain>
    </source>
</reference>
<dbReference type="GO" id="GO:0005886">
    <property type="term" value="C:plasma membrane"/>
    <property type="evidence" value="ECO:0007669"/>
    <property type="project" value="TreeGrafter"/>
</dbReference>
<keyword evidence="2" id="KW-0812">Transmembrane</keyword>
<feature type="transmembrane region" description="Helical" evidence="2">
    <location>
        <begin position="81"/>
        <end position="100"/>
    </location>
</feature>
<dbReference type="RefSeq" id="WP_154372311.1">
    <property type="nucleotide sequence ID" value="NZ_WKJK01000001.1"/>
</dbReference>
<feature type="transmembrane region" description="Helical" evidence="2">
    <location>
        <begin position="177"/>
        <end position="196"/>
    </location>
</feature>
<feature type="transmembrane region" description="Helical" evidence="2">
    <location>
        <begin position="227"/>
        <end position="250"/>
    </location>
</feature>
<dbReference type="Proteomes" id="UP000433309">
    <property type="component" value="Unassembled WGS sequence"/>
</dbReference>
<sequence length="456" mass="46491">MIQAAARPNSWRGAAAYGLLGAPLAMAALPLFVQLPAYYATHVGLALAPLGSLLFIARLIDMLQDPILGHLLDRAGPRRRHWMLPGALLLATTFAALWLPPASVAAGPWLVLMLILAYGAHSLLNIAYLAWGAQLPMPAALTAITWREGAGLAGMLLASVIPAAILNGAAADITPSLTAYSAAFAALLLLALAVLLRGAPAPATSQPHAGHWRDTLRALSAHRAVRALLLPYFLNALSVAIPATLALFFIADQLHAAHLGGAFLASYFAAAACGLPAWTALARRVGPLACWRLGMLLSVAGFASAALLGPGDTIAYFAVCLAAGAALGADLTLPPVLLAQALSQNTTSARTFEAASGAAGSAAAHTDDAAPRPAHDDALGAGAAFGLFTLLGKLALALAGLGLPLLAWLGYQPGQHGGVPLSLTYAALPCALKLLAMATLTRCTPASQPATSGRPL</sequence>
<dbReference type="PANTHER" id="PTHR11328">
    <property type="entry name" value="MAJOR FACILITATOR SUPERFAMILY DOMAIN-CONTAINING PROTEIN"/>
    <property type="match status" value="1"/>
</dbReference>
<comment type="caution">
    <text evidence="3">The sequence shown here is derived from an EMBL/GenBank/DDBJ whole genome shotgun (WGS) entry which is preliminary data.</text>
</comment>
<protein>
    <submittedName>
        <fullName evidence="3">MFS transporter</fullName>
    </submittedName>
</protein>
<evidence type="ECO:0000256" key="1">
    <source>
        <dbReference type="ARBA" id="ARBA00009617"/>
    </source>
</evidence>
<dbReference type="PANTHER" id="PTHR11328:SF24">
    <property type="entry name" value="MAJOR FACILITATOR SUPERFAMILY (MFS) PROFILE DOMAIN-CONTAINING PROTEIN"/>
    <property type="match status" value="1"/>
</dbReference>
<dbReference type="InterPro" id="IPR036259">
    <property type="entry name" value="MFS_trans_sf"/>
</dbReference>